<dbReference type="AlphaFoldDB" id="A0A6J2QX45"/>
<evidence type="ECO:0000256" key="8">
    <source>
        <dbReference type="SAM" id="MobiDB-lite"/>
    </source>
</evidence>
<dbReference type="SUPFAM" id="SSF160240">
    <property type="entry name" value="Cation efflux protein cytoplasmic domain-like"/>
    <property type="match status" value="1"/>
</dbReference>
<dbReference type="GO" id="GO:0016020">
    <property type="term" value="C:membrane"/>
    <property type="evidence" value="ECO:0007669"/>
    <property type="project" value="UniProtKB-SubCell"/>
</dbReference>
<dbReference type="InterPro" id="IPR058533">
    <property type="entry name" value="Cation_efflux_TM"/>
</dbReference>
<evidence type="ECO:0000256" key="5">
    <source>
        <dbReference type="ARBA" id="ARBA00022833"/>
    </source>
</evidence>
<keyword evidence="6 9" id="KW-1133">Transmembrane helix</keyword>
<dbReference type="GO" id="GO:0019855">
    <property type="term" value="F:calcium channel inhibitor activity"/>
    <property type="evidence" value="ECO:0007669"/>
    <property type="project" value="TreeGrafter"/>
</dbReference>
<dbReference type="KEGG" id="cgob:115017920"/>
<dbReference type="Pfam" id="PF01545">
    <property type="entry name" value="Cation_efflux"/>
    <property type="match status" value="1"/>
</dbReference>
<keyword evidence="13" id="KW-1185">Reference proteome</keyword>
<evidence type="ECO:0000256" key="2">
    <source>
        <dbReference type="ARBA" id="ARBA00008873"/>
    </source>
</evidence>
<keyword evidence="3" id="KW-0813">Transport</keyword>
<dbReference type="GO" id="GO:0006882">
    <property type="term" value="P:intracellular zinc ion homeostasis"/>
    <property type="evidence" value="ECO:0007669"/>
    <property type="project" value="TreeGrafter"/>
</dbReference>
<feature type="transmembrane region" description="Helical" evidence="9">
    <location>
        <begin position="353"/>
        <end position="374"/>
    </location>
</feature>
<keyword evidence="4 9" id="KW-0812">Transmembrane</keyword>
<dbReference type="SUPFAM" id="SSF161111">
    <property type="entry name" value="Cation efflux protein transmembrane domain-like"/>
    <property type="match status" value="1"/>
</dbReference>
<feature type="domain" description="Cation efflux protein transmembrane" evidence="11">
    <location>
        <begin position="110"/>
        <end position="209"/>
    </location>
</feature>
<dbReference type="PANTHER" id="PTHR45820:SF6">
    <property type="entry name" value="ZINC_CADMIUM RESISTANCE PROTEIN-LIKE"/>
    <property type="match status" value="1"/>
</dbReference>
<evidence type="ECO:0000256" key="3">
    <source>
        <dbReference type="ARBA" id="ARBA00022448"/>
    </source>
</evidence>
<keyword evidence="10" id="KW-0732">Signal</keyword>
<name>A0A6J2QX45_COTGO</name>
<evidence type="ECO:0000256" key="7">
    <source>
        <dbReference type="ARBA" id="ARBA00023136"/>
    </source>
</evidence>
<evidence type="ECO:0000313" key="13">
    <source>
        <dbReference type="Proteomes" id="UP000504630"/>
    </source>
</evidence>
<dbReference type="Gene3D" id="1.20.1510.10">
    <property type="entry name" value="Cation efflux protein transmembrane domain"/>
    <property type="match status" value="1"/>
</dbReference>
<dbReference type="Pfam" id="PF16916">
    <property type="entry name" value="ZT_dimer"/>
    <property type="match status" value="1"/>
</dbReference>
<dbReference type="GO" id="GO:0005783">
    <property type="term" value="C:endoplasmic reticulum"/>
    <property type="evidence" value="ECO:0007669"/>
    <property type="project" value="TreeGrafter"/>
</dbReference>
<evidence type="ECO:0000256" key="6">
    <source>
        <dbReference type="ARBA" id="ARBA00022989"/>
    </source>
</evidence>
<keyword evidence="5" id="KW-0862">Zinc</keyword>
<dbReference type="InterPro" id="IPR027470">
    <property type="entry name" value="Cation_efflux_CTD"/>
</dbReference>
<sequence length="542" mass="57584">MRVLHWCMLGVTILLLVCEVTISQLCKSLITLVDGFHTIFVLLRMALPPPPTASMSKPPLSSVDSSTSPPHASSSSAALPTTLPAESSTKPLPGSQAGGFLDCGVSFTGSRIRPVGTFISALFLTFMCLSYFLEIISFCLDPHPVQRPLLLVVVGGVSLLHKMLVVWMNLDQLQDENAGVRETDSHLEVNHRVLAAEETKGQPEPGRVLDDINHVQSAMNDSLHNGALVLCNLGISSVPDIDSHAASQQPEDHLHAAAAQESRDCGAGSAVADLKVHRCMGHLDNQNAFNASPVCKSSLHIERTVPSSQWPVSLLSFVLVLQGLCTALLALINSLVMLLIGPRCLHSSGTCGLLVYLDPGLSLLAVITLIASAAPQVHRYGLLLLQATPPHICASDLERRITCVPGVRAVHDLHIWQLTESFTVASVHVHCHAGFPVHRCADLMSGVTKVLCSVGVSCCTIQPEFASCSGSSAGSEGDASPVVHRADPSLPPLLYCSLACGKACAGNMCCSSLEEETRTLQAPAAGETKEEPQTLVIENTFL</sequence>
<dbReference type="OrthoDB" id="29444at2759"/>
<evidence type="ECO:0000259" key="12">
    <source>
        <dbReference type="Pfam" id="PF16916"/>
    </source>
</evidence>
<comment type="subcellular location">
    <subcellularLocation>
        <location evidence="1">Membrane</location>
        <topology evidence="1">Multi-pass membrane protein</topology>
    </subcellularLocation>
</comment>
<reference evidence="14" key="1">
    <citation type="submission" date="2025-08" db="UniProtKB">
        <authorList>
            <consortium name="RefSeq"/>
        </authorList>
    </citation>
    <scope>IDENTIFICATION</scope>
</reference>
<dbReference type="InParanoid" id="A0A6J2QX45"/>
<feature type="domain" description="Cation efflux protein cytoplasmic" evidence="12">
    <location>
        <begin position="392"/>
        <end position="463"/>
    </location>
</feature>
<dbReference type="GO" id="GO:0010312">
    <property type="term" value="P:detoxification of zinc ion"/>
    <property type="evidence" value="ECO:0007669"/>
    <property type="project" value="TreeGrafter"/>
</dbReference>
<evidence type="ECO:0000256" key="1">
    <source>
        <dbReference type="ARBA" id="ARBA00004141"/>
    </source>
</evidence>
<dbReference type="GO" id="GO:0005385">
    <property type="term" value="F:zinc ion transmembrane transporter activity"/>
    <property type="evidence" value="ECO:0007669"/>
    <property type="project" value="TreeGrafter"/>
</dbReference>
<feature type="compositionally biased region" description="Low complexity" evidence="8">
    <location>
        <begin position="53"/>
        <end position="84"/>
    </location>
</feature>
<feature type="transmembrane region" description="Helical" evidence="9">
    <location>
        <begin position="148"/>
        <end position="167"/>
    </location>
</feature>
<dbReference type="Proteomes" id="UP000504630">
    <property type="component" value="Chromosome 13"/>
</dbReference>
<dbReference type="GeneID" id="115017920"/>
<organism evidence="13 14">
    <name type="scientific">Cottoperca gobio</name>
    <name type="common">Frogmouth</name>
    <name type="synonym">Aphritis gobio</name>
    <dbReference type="NCBI Taxonomy" id="56716"/>
    <lineage>
        <taxon>Eukaryota</taxon>
        <taxon>Metazoa</taxon>
        <taxon>Chordata</taxon>
        <taxon>Craniata</taxon>
        <taxon>Vertebrata</taxon>
        <taxon>Euteleostomi</taxon>
        <taxon>Actinopterygii</taxon>
        <taxon>Neopterygii</taxon>
        <taxon>Teleostei</taxon>
        <taxon>Neoteleostei</taxon>
        <taxon>Acanthomorphata</taxon>
        <taxon>Eupercaria</taxon>
        <taxon>Perciformes</taxon>
        <taxon>Notothenioidei</taxon>
        <taxon>Bovichtidae</taxon>
        <taxon>Cottoperca</taxon>
    </lineage>
</organism>
<dbReference type="GO" id="GO:0005794">
    <property type="term" value="C:Golgi apparatus"/>
    <property type="evidence" value="ECO:0007669"/>
    <property type="project" value="TreeGrafter"/>
</dbReference>
<dbReference type="RefSeq" id="XP_029302514.1">
    <property type="nucleotide sequence ID" value="XM_029446654.1"/>
</dbReference>
<feature type="transmembrane region" description="Helical" evidence="9">
    <location>
        <begin position="312"/>
        <end position="341"/>
    </location>
</feature>
<feature type="signal peptide" evidence="10">
    <location>
        <begin position="1"/>
        <end position="23"/>
    </location>
</feature>
<keyword evidence="7 9" id="KW-0472">Membrane</keyword>
<feature type="transmembrane region" description="Helical" evidence="9">
    <location>
        <begin position="115"/>
        <end position="136"/>
    </location>
</feature>
<dbReference type="FunCoup" id="A0A6J2QX45">
    <property type="interactions" value="4"/>
</dbReference>
<evidence type="ECO:0000256" key="9">
    <source>
        <dbReference type="SAM" id="Phobius"/>
    </source>
</evidence>
<proteinExistence type="inferred from homology"/>
<dbReference type="PANTHER" id="PTHR45820">
    <property type="entry name" value="FI23527P1"/>
    <property type="match status" value="1"/>
</dbReference>
<dbReference type="InterPro" id="IPR036837">
    <property type="entry name" value="Cation_efflux_CTD_sf"/>
</dbReference>
<evidence type="ECO:0000256" key="4">
    <source>
        <dbReference type="ARBA" id="ARBA00022692"/>
    </source>
</evidence>
<feature type="chain" id="PRO_5026870999" evidence="10">
    <location>
        <begin position="24"/>
        <end position="542"/>
    </location>
</feature>
<gene>
    <name evidence="14" type="primary">LOC115017920</name>
</gene>
<protein>
    <submittedName>
        <fullName evidence="14">LOW QUALITY PROTEIN: zinc transporter 1</fullName>
    </submittedName>
</protein>
<comment type="similarity">
    <text evidence="2">Belongs to the cation diffusion facilitator (CDF) transporter (TC 2.A.4) family. SLC30A subfamily.</text>
</comment>
<dbReference type="InterPro" id="IPR027469">
    <property type="entry name" value="Cation_efflux_TMD_sf"/>
</dbReference>
<accession>A0A6J2QX45</accession>
<evidence type="ECO:0000259" key="11">
    <source>
        <dbReference type="Pfam" id="PF01545"/>
    </source>
</evidence>
<evidence type="ECO:0000313" key="14">
    <source>
        <dbReference type="RefSeq" id="XP_029302514.1"/>
    </source>
</evidence>
<evidence type="ECO:0000256" key="10">
    <source>
        <dbReference type="SAM" id="SignalP"/>
    </source>
</evidence>
<feature type="region of interest" description="Disordered" evidence="8">
    <location>
        <begin position="53"/>
        <end position="93"/>
    </location>
</feature>